<dbReference type="Proteomes" id="UP000228750">
    <property type="component" value="Unassembled WGS sequence"/>
</dbReference>
<keyword evidence="1" id="KW-0812">Transmembrane</keyword>
<keyword evidence="1" id="KW-0472">Membrane</keyword>
<name>A0A2M7V614_9BACT</name>
<feature type="non-terminal residue" evidence="2">
    <location>
        <position position="212"/>
    </location>
</feature>
<comment type="caution">
    <text evidence="2">The sequence shown here is derived from an EMBL/GenBank/DDBJ whole genome shotgun (WGS) entry which is preliminary data.</text>
</comment>
<feature type="transmembrane region" description="Helical" evidence="1">
    <location>
        <begin position="94"/>
        <end position="116"/>
    </location>
</feature>
<evidence type="ECO:0000313" key="2">
    <source>
        <dbReference type="EMBL" id="PIZ94046.1"/>
    </source>
</evidence>
<reference evidence="3" key="1">
    <citation type="submission" date="2017-09" db="EMBL/GenBank/DDBJ databases">
        <title>Depth-based differentiation of microbial function through sediment-hosted aquifers and enrichment of novel symbionts in the deep terrestrial subsurface.</title>
        <authorList>
            <person name="Probst A.J."/>
            <person name="Ladd B."/>
            <person name="Jarett J.K."/>
            <person name="Geller-Mcgrath D.E."/>
            <person name="Sieber C.M.K."/>
            <person name="Emerson J.B."/>
            <person name="Anantharaman K."/>
            <person name="Thomas B.C."/>
            <person name="Malmstrom R."/>
            <person name="Stieglmeier M."/>
            <person name="Klingl A."/>
            <person name="Woyke T."/>
            <person name="Ryan C.M."/>
            <person name="Banfield J.F."/>
        </authorList>
    </citation>
    <scope>NUCLEOTIDE SEQUENCE [LARGE SCALE GENOMIC DNA]</scope>
</reference>
<feature type="transmembrane region" description="Helical" evidence="1">
    <location>
        <begin position="49"/>
        <end position="73"/>
    </location>
</feature>
<evidence type="ECO:0000256" key="1">
    <source>
        <dbReference type="SAM" id="Phobius"/>
    </source>
</evidence>
<sequence length="212" mass="21544">MKRLSFLSSFFFGASVLLMPSIVFGADDTYGLKATAGAAGLTKYGPDLPALIGNVIGTMLSLVSVIFFALMIYGGIKWMISRGNEDQSKKALDTIIAAIIGIIIVLASYAITTFVFSSVGSAAGGGGITTQAQDTKKADGSACTLATQCTSGVCTSGVCVVAVDVNSCTNGGTVCPTGQTCNTVSQECLLDSQVDCTQPGLSCPSGKTCDLA</sequence>
<protein>
    <submittedName>
        <fullName evidence="2">Uncharacterized protein</fullName>
    </submittedName>
</protein>
<gene>
    <name evidence="2" type="ORF">COX82_01480</name>
</gene>
<dbReference type="EMBL" id="PFPJ01000026">
    <property type="protein sequence ID" value="PIZ94046.1"/>
    <property type="molecule type" value="Genomic_DNA"/>
</dbReference>
<evidence type="ECO:0000313" key="3">
    <source>
        <dbReference type="Proteomes" id="UP000228750"/>
    </source>
</evidence>
<organism evidence="2 3">
    <name type="scientific">Candidatus Magasanikbacteria bacterium CG_4_10_14_0_2_um_filter_41_10</name>
    <dbReference type="NCBI Taxonomy" id="1974638"/>
    <lineage>
        <taxon>Bacteria</taxon>
        <taxon>Candidatus Magasanikiibacteriota</taxon>
    </lineage>
</organism>
<dbReference type="Pfam" id="PF18895">
    <property type="entry name" value="T4SS_pilin"/>
    <property type="match status" value="1"/>
</dbReference>
<accession>A0A2M7V614</accession>
<proteinExistence type="predicted"/>
<dbReference type="InterPro" id="IPR043993">
    <property type="entry name" value="T4SS_pilin"/>
</dbReference>
<keyword evidence="1" id="KW-1133">Transmembrane helix</keyword>
<dbReference type="AlphaFoldDB" id="A0A2M7V614"/>